<dbReference type="KEGG" id="tng:GSTEN00034173G001"/>
<evidence type="ECO:0000256" key="2">
    <source>
        <dbReference type="SAM" id="SignalP"/>
    </source>
</evidence>
<name>Q4RHU0_TETNG</name>
<dbReference type="EMBL" id="CAAE01015044">
    <property type="protein sequence ID" value="CAG12042.1"/>
    <property type="molecule type" value="Genomic_DNA"/>
</dbReference>
<feature type="compositionally biased region" description="Acidic residues" evidence="1">
    <location>
        <begin position="59"/>
        <end position="69"/>
    </location>
</feature>
<dbReference type="AlphaFoldDB" id="Q4RHU0"/>
<feature type="compositionally biased region" description="Acidic residues" evidence="1">
    <location>
        <begin position="119"/>
        <end position="129"/>
    </location>
</feature>
<keyword evidence="2" id="KW-0732">Signal</keyword>
<dbReference type="HOGENOM" id="CLU_1320531_0_0_1"/>
<feature type="compositionally biased region" description="Gly residues" evidence="1">
    <location>
        <begin position="167"/>
        <end position="176"/>
    </location>
</feature>
<feature type="signal peptide" evidence="2">
    <location>
        <begin position="1"/>
        <end position="16"/>
    </location>
</feature>
<evidence type="ECO:0000256" key="1">
    <source>
        <dbReference type="SAM" id="MobiDB-lite"/>
    </source>
</evidence>
<protein>
    <submittedName>
        <fullName evidence="3">(spotted green pufferfish) hypothetical protein</fullName>
    </submittedName>
</protein>
<gene>
    <name evidence="3" type="ORF">GSTENG00034173001</name>
</gene>
<keyword evidence="5" id="KW-1185">Reference proteome</keyword>
<reference evidence="3 5" key="1">
    <citation type="journal article" date="2004" name="Nature">
        <title>Genome duplication in the teleost fish Tetraodon nigroviridis reveals the early vertebrate proto-karyotype.</title>
        <authorList>
            <person name="Jaillon O."/>
            <person name="Aury J.-M."/>
            <person name="Brunet F."/>
            <person name="Petit J.-L."/>
            <person name="Stange-Thomann N."/>
            <person name="Mauceli E."/>
            <person name="Bouneau L."/>
            <person name="Fischer C."/>
            <person name="Ozouf-Costaz C."/>
            <person name="Bernot A."/>
            <person name="Nicaud S."/>
            <person name="Jaffe D."/>
            <person name="Fisher S."/>
            <person name="Lutfalla G."/>
            <person name="Dossat C."/>
            <person name="Segurens B."/>
            <person name="Dasilva C."/>
            <person name="Salanoubat M."/>
            <person name="Levy M."/>
            <person name="Boudet N."/>
            <person name="Castellano S."/>
            <person name="Anthouard V."/>
            <person name="Jubin C."/>
            <person name="Castelli V."/>
            <person name="Katinka M."/>
            <person name="Vacherie B."/>
            <person name="Biemont C."/>
            <person name="Skalli Z."/>
            <person name="Cattolico L."/>
            <person name="Poulain J."/>
            <person name="De Berardinis V."/>
            <person name="Cruaud C."/>
            <person name="Duprat S."/>
            <person name="Brottier P."/>
            <person name="Coutanceau J.-P."/>
            <person name="Gouzy J."/>
            <person name="Parra G."/>
            <person name="Lardier G."/>
            <person name="Chapple C."/>
            <person name="McKernan K.J."/>
            <person name="McEwan P."/>
            <person name="Bosak S."/>
            <person name="Kellis M."/>
            <person name="Volff J.-N."/>
            <person name="Guigo R."/>
            <person name="Zody M.C."/>
            <person name="Mesirov J."/>
            <person name="Lindblad-Toh K."/>
            <person name="Birren B."/>
            <person name="Nusbaum C."/>
            <person name="Kahn D."/>
            <person name="Robinson-Rechavi M."/>
            <person name="Laudet V."/>
            <person name="Schachter V."/>
            <person name="Quetier F."/>
            <person name="Saurin W."/>
            <person name="Scarpelli C."/>
            <person name="Wincker P."/>
            <person name="Lander E.S."/>
            <person name="Weissenbach J."/>
            <person name="Roest Crollius H."/>
        </authorList>
    </citation>
    <scope>NUCLEOTIDE SEQUENCE [LARGE SCALE GENOMIC DNA]</scope>
</reference>
<evidence type="ECO:0000313" key="4">
    <source>
        <dbReference type="Ensembl" id="ENSTNIP00000021632.1"/>
    </source>
</evidence>
<dbReference type="OrthoDB" id="8440936at2759"/>
<proteinExistence type="predicted"/>
<reference evidence="3" key="2">
    <citation type="submission" date="2004-02" db="EMBL/GenBank/DDBJ databases">
        <authorList>
            <consortium name="Genoscope"/>
            <consortium name="Whitehead Institute Centre for Genome Research"/>
        </authorList>
    </citation>
    <scope>NUCLEOTIDE SEQUENCE</scope>
</reference>
<dbReference type="Proteomes" id="UP000007303">
    <property type="component" value="Unassembled WGS sequence"/>
</dbReference>
<evidence type="ECO:0000313" key="3">
    <source>
        <dbReference type="EMBL" id="CAG12042.1"/>
    </source>
</evidence>
<sequence length="208" mass="22451">MKLFLCIFILLGGVVADPIRAHRGVLMFLNEALATTTGKDVVSTSTVYRNPTKRPVVEPDSEDMSDAPSEETLTGVLRDPDSQEIVYSKVVQATKPASRQRTAADETVRRWVQERGSEETTDPDSEEDDSPPRAPAVHPSRTAELARVPDSRSGELQDLDSLEGHGGRPAPGGNRGDAGHDESRELLIPVRSPAGGTFREQGEAVPSV</sequence>
<reference evidence="4" key="3">
    <citation type="submission" date="2025-05" db="UniProtKB">
        <authorList>
            <consortium name="Ensembl"/>
        </authorList>
    </citation>
    <scope>IDENTIFICATION</scope>
</reference>
<feature type="chain" id="PRO_5014105129" evidence="2">
    <location>
        <begin position="17"/>
        <end position="208"/>
    </location>
</feature>
<evidence type="ECO:0000313" key="5">
    <source>
        <dbReference type="Proteomes" id="UP000007303"/>
    </source>
</evidence>
<dbReference type="Ensembl" id="ENSTNIT00000021867.1">
    <property type="protein sequence ID" value="ENSTNIP00000021632.1"/>
    <property type="gene ID" value="ENSTNIG00000018458.1"/>
</dbReference>
<feature type="compositionally biased region" description="Basic and acidic residues" evidence="1">
    <location>
        <begin position="102"/>
        <end position="118"/>
    </location>
</feature>
<organism evidence="3">
    <name type="scientific">Tetraodon nigroviridis</name>
    <name type="common">Spotted green pufferfish</name>
    <name type="synonym">Chelonodon nigroviridis</name>
    <dbReference type="NCBI Taxonomy" id="99883"/>
    <lineage>
        <taxon>Eukaryota</taxon>
        <taxon>Metazoa</taxon>
        <taxon>Chordata</taxon>
        <taxon>Craniata</taxon>
        <taxon>Vertebrata</taxon>
        <taxon>Euteleostomi</taxon>
        <taxon>Actinopterygii</taxon>
        <taxon>Neopterygii</taxon>
        <taxon>Teleostei</taxon>
        <taxon>Neoteleostei</taxon>
        <taxon>Acanthomorphata</taxon>
        <taxon>Eupercaria</taxon>
        <taxon>Tetraodontiformes</taxon>
        <taxon>Tetradontoidea</taxon>
        <taxon>Tetraodontidae</taxon>
        <taxon>Tetraodon</taxon>
    </lineage>
</organism>
<accession>Q4RHU0</accession>
<feature type="region of interest" description="Disordered" evidence="1">
    <location>
        <begin position="45"/>
        <end position="208"/>
    </location>
</feature>